<keyword evidence="3" id="KW-1185">Reference proteome</keyword>
<dbReference type="InterPro" id="IPR036812">
    <property type="entry name" value="NAD(P)_OxRdtase_dom_sf"/>
</dbReference>
<dbReference type="InterPro" id="IPR023210">
    <property type="entry name" value="NADP_OxRdtase_dom"/>
</dbReference>
<dbReference type="SUPFAM" id="SSF51430">
    <property type="entry name" value="NAD(P)-linked oxidoreductase"/>
    <property type="match status" value="1"/>
</dbReference>
<dbReference type="Pfam" id="PF00248">
    <property type="entry name" value="Aldo_ket_red"/>
    <property type="match status" value="1"/>
</dbReference>
<organism evidence="2 3">
    <name type="scientific">Rhodococcus wratislaviensis NBRC 100605</name>
    <dbReference type="NCBI Taxonomy" id="1219028"/>
    <lineage>
        <taxon>Bacteria</taxon>
        <taxon>Bacillati</taxon>
        <taxon>Actinomycetota</taxon>
        <taxon>Actinomycetes</taxon>
        <taxon>Mycobacteriales</taxon>
        <taxon>Nocardiaceae</taxon>
        <taxon>Rhodococcus</taxon>
    </lineage>
</organism>
<proteinExistence type="predicted"/>
<dbReference type="Gene3D" id="3.20.20.100">
    <property type="entry name" value="NADP-dependent oxidoreductase domain"/>
    <property type="match status" value="1"/>
</dbReference>
<accession>X0PYE7</accession>
<reference evidence="2 3" key="1">
    <citation type="submission" date="2014-02" db="EMBL/GenBank/DDBJ databases">
        <title>Whole genome shotgun sequence of Rhodococcus wratislaviensis NBRC 100605.</title>
        <authorList>
            <person name="Hosoyama A."/>
            <person name="Tsuchikane K."/>
            <person name="Yoshida I."/>
            <person name="Ohji S."/>
            <person name="Ichikawa N."/>
            <person name="Yamazoe A."/>
            <person name="Fujita N."/>
        </authorList>
    </citation>
    <scope>NUCLEOTIDE SEQUENCE [LARGE SCALE GENOMIC DNA]</scope>
    <source>
        <strain evidence="2 3">NBRC 100605</strain>
    </source>
</reference>
<sequence>MGPVRRGCGDPPCPRAGVNFFDTAQAYGFGASERILGKALRHELNTERDEFVIATNGGLRRTDSGLVRDASPIRSAEVWMPAWRRLGCIGPTRLCRPPRRRVRWPN</sequence>
<dbReference type="EMBL" id="BAWF01000056">
    <property type="protein sequence ID" value="GAF48589.1"/>
    <property type="molecule type" value="Genomic_DNA"/>
</dbReference>
<gene>
    <name evidence="2" type="ORF">RW1_056_00160</name>
</gene>
<feature type="domain" description="NADP-dependent oxidoreductase" evidence="1">
    <location>
        <begin position="15"/>
        <end position="57"/>
    </location>
</feature>
<dbReference type="Proteomes" id="UP000019491">
    <property type="component" value="Unassembled WGS sequence"/>
</dbReference>
<evidence type="ECO:0000313" key="2">
    <source>
        <dbReference type="EMBL" id="GAF48589.1"/>
    </source>
</evidence>
<name>X0PYE7_RHOWR</name>
<evidence type="ECO:0000259" key="1">
    <source>
        <dbReference type="Pfam" id="PF00248"/>
    </source>
</evidence>
<protein>
    <recommendedName>
        <fullName evidence="1">NADP-dependent oxidoreductase domain-containing protein</fullName>
    </recommendedName>
</protein>
<comment type="caution">
    <text evidence="2">The sequence shown here is derived from an EMBL/GenBank/DDBJ whole genome shotgun (WGS) entry which is preliminary data.</text>
</comment>
<evidence type="ECO:0000313" key="3">
    <source>
        <dbReference type="Proteomes" id="UP000019491"/>
    </source>
</evidence>
<dbReference type="AlphaFoldDB" id="X0PYE7"/>